<keyword evidence="2" id="KW-1185">Reference proteome</keyword>
<name>A0ABM4ANQ2_VANTA</name>
<protein>
    <submittedName>
        <fullName evidence="3">Uncharacterized protein LOC113398740</fullName>
    </submittedName>
</protein>
<organism evidence="2 3">
    <name type="scientific">Vanessa tameamea</name>
    <name type="common">Kamehameha butterfly</name>
    <dbReference type="NCBI Taxonomy" id="334116"/>
    <lineage>
        <taxon>Eukaryota</taxon>
        <taxon>Metazoa</taxon>
        <taxon>Ecdysozoa</taxon>
        <taxon>Arthropoda</taxon>
        <taxon>Hexapoda</taxon>
        <taxon>Insecta</taxon>
        <taxon>Pterygota</taxon>
        <taxon>Neoptera</taxon>
        <taxon>Endopterygota</taxon>
        <taxon>Lepidoptera</taxon>
        <taxon>Glossata</taxon>
        <taxon>Ditrysia</taxon>
        <taxon>Papilionoidea</taxon>
        <taxon>Nymphalidae</taxon>
        <taxon>Nymphalinae</taxon>
        <taxon>Vanessa</taxon>
    </lineage>
</organism>
<accession>A0ABM4ANQ2</accession>
<dbReference type="InterPro" id="IPR003117">
    <property type="entry name" value="cAMP_dep_PK_reg_su_I/II_a/b"/>
</dbReference>
<dbReference type="SUPFAM" id="SSF47391">
    <property type="entry name" value="Dimerization-anchoring domain of cAMP-dependent PK regulatory subunit"/>
    <property type="match status" value="1"/>
</dbReference>
<dbReference type="InterPro" id="IPR047579">
    <property type="entry name" value="DD_CABYR_SP17"/>
</dbReference>
<dbReference type="CDD" id="cd12100">
    <property type="entry name" value="DD_CABYR_SP17"/>
    <property type="match status" value="1"/>
</dbReference>
<evidence type="ECO:0000259" key="1">
    <source>
        <dbReference type="SMART" id="SM00394"/>
    </source>
</evidence>
<evidence type="ECO:0000313" key="2">
    <source>
        <dbReference type="Proteomes" id="UP001652626"/>
    </source>
</evidence>
<feature type="domain" description="RIIa" evidence="1">
    <location>
        <begin position="20"/>
        <end position="57"/>
    </location>
</feature>
<proteinExistence type="predicted"/>
<dbReference type="GeneID" id="113398740"/>
<reference evidence="3" key="1">
    <citation type="submission" date="2025-08" db="UniProtKB">
        <authorList>
            <consortium name="RefSeq"/>
        </authorList>
    </citation>
    <scope>IDENTIFICATION</scope>
    <source>
        <tissue evidence="3">Whole body</tissue>
    </source>
</reference>
<dbReference type="Gene3D" id="1.20.890.10">
    <property type="entry name" value="cAMP-dependent protein kinase regulatory subunit, dimerization-anchoring domain"/>
    <property type="match status" value="1"/>
</dbReference>
<sequence>MDNNLLRSQIHENCKLSLPEGLKDLLSDISREVLRAQPQNVYQFVAKYLEALLEVRDVLSIACHVCDDTCECACDPELHSELKAIRLDEDDLDEEIIGPIFKNESVNESSLLAKLANKTSIHDLYIPTIQEAVQRAFKRQQLKNTKVKYSKNDPNDITTNAVQHTIQLYQRAKRKHKEFFAPTDLKLCTELKSHTAGNVDKPFFQEQGLELSLNNTGDEGFTSPKCVTYYKKELENDQNYDFNHPKYVIEDFNEDILEEIVEHEKSRKTSIVSSVVESLTNGDDTDDEVM</sequence>
<dbReference type="RefSeq" id="XP_064072923.1">
    <property type="nucleotide sequence ID" value="XM_064216853.1"/>
</dbReference>
<dbReference type="SMART" id="SM00394">
    <property type="entry name" value="RIIa"/>
    <property type="match status" value="1"/>
</dbReference>
<dbReference type="Pfam" id="PF02197">
    <property type="entry name" value="RIIa"/>
    <property type="match status" value="1"/>
</dbReference>
<evidence type="ECO:0000313" key="3">
    <source>
        <dbReference type="RefSeq" id="XP_064072923.1"/>
    </source>
</evidence>
<gene>
    <name evidence="3" type="primary">LOC113398740</name>
</gene>
<dbReference type="Proteomes" id="UP001652626">
    <property type="component" value="Chromosome 14"/>
</dbReference>